<dbReference type="InterPro" id="IPR036390">
    <property type="entry name" value="WH_DNA-bd_sf"/>
</dbReference>
<gene>
    <name evidence="2" type="ORF">E8K88_11880</name>
</gene>
<keyword evidence="3" id="KW-1185">Reference proteome</keyword>
<accession>A0A4S5BIX9</accession>
<dbReference type="RefSeq" id="WP_136406892.1">
    <property type="nucleotide sequence ID" value="NZ_SSWX01000015.1"/>
</dbReference>
<evidence type="ECO:0000313" key="3">
    <source>
        <dbReference type="Proteomes" id="UP000306236"/>
    </source>
</evidence>
<evidence type="ECO:0000256" key="1">
    <source>
        <dbReference type="SAM" id="MobiDB-lite"/>
    </source>
</evidence>
<dbReference type="EMBL" id="SSWX01000015">
    <property type="protein sequence ID" value="THJ32394.1"/>
    <property type="molecule type" value="Genomic_DNA"/>
</dbReference>
<evidence type="ECO:0000313" key="2">
    <source>
        <dbReference type="EMBL" id="THJ32394.1"/>
    </source>
</evidence>
<proteinExistence type="predicted"/>
<protein>
    <submittedName>
        <fullName evidence="2">MarR family transcriptional regulator</fullName>
    </submittedName>
</protein>
<sequence>MTIWQFQNPPAVRRQAPENPKPLGTLSATGATAQVLFILSEAPQRYWSYREIAKRLPQPKSLSWALRHAQLLGWIERAEDHRSSRYLRYRITELGAQVFG</sequence>
<organism evidence="2 3">
    <name type="scientific">Lampropedia aestuarii</name>
    <dbReference type="NCBI Taxonomy" id="2562762"/>
    <lineage>
        <taxon>Bacteria</taxon>
        <taxon>Pseudomonadati</taxon>
        <taxon>Pseudomonadota</taxon>
        <taxon>Betaproteobacteria</taxon>
        <taxon>Burkholderiales</taxon>
        <taxon>Comamonadaceae</taxon>
        <taxon>Lampropedia</taxon>
    </lineage>
</organism>
<dbReference type="SUPFAM" id="SSF46785">
    <property type="entry name" value="Winged helix' DNA-binding domain"/>
    <property type="match status" value="1"/>
</dbReference>
<dbReference type="Proteomes" id="UP000306236">
    <property type="component" value="Unassembled WGS sequence"/>
</dbReference>
<name>A0A4S5BIX9_9BURK</name>
<dbReference type="Gene3D" id="1.10.10.10">
    <property type="entry name" value="Winged helix-like DNA-binding domain superfamily/Winged helix DNA-binding domain"/>
    <property type="match status" value="1"/>
</dbReference>
<reference evidence="2 3" key="1">
    <citation type="submission" date="2019-04" db="EMBL/GenBank/DDBJ databases">
        <title>Lampropedia sp YIM MLB12 draf genome.</title>
        <authorList>
            <person name="Wang Y.-X."/>
        </authorList>
    </citation>
    <scope>NUCLEOTIDE SEQUENCE [LARGE SCALE GENOMIC DNA]</scope>
    <source>
        <strain evidence="2 3">YIM MLB12</strain>
    </source>
</reference>
<feature type="region of interest" description="Disordered" evidence="1">
    <location>
        <begin position="1"/>
        <end position="25"/>
    </location>
</feature>
<dbReference type="OrthoDB" id="1467380at2"/>
<dbReference type="InterPro" id="IPR036388">
    <property type="entry name" value="WH-like_DNA-bd_sf"/>
</dbReference>
<comment type="caution">
    <text evidence="2">The sequence shown here is derived from an EMBL/GenBank/DDBJ whole genome shotgun (WGS) entry which is preliminary data.</text>
</comment>
<dbReference type="AlphaFoldDB" id="A0A4S5BIX9"/>